<organism evidence="2 3">
    <name type="scientific">Chytriomyces confervae</name>
    <dbReference type="NCBI Taxonomy" id="246404"/>
    <lineage>
        <taxon>Eukaryota</taxon>
        <taxon>Fungi</taxon>
        <taxon>Fungi incertae sedis</taxon>
        <taxon>Chytridiomycota</taxon>
        <taxon>Chytridiomycota incertae sedis</taxon>
        <taxon>Chytridiomycetes</taxon>
        <taxon>Chytridiales</taxon>
        <taxon>Chytriomycetaceae</taxon>
        <taxon>Chytriomyces</taxon>
    </lineage>
</organism>
<dbReference type="OrthoDB" id="2101828at2759"/>
<dbReference type="InterPro" id="IPR008942">
    <property type="entry name" value="ENTH_VHS"/>
</dbReference>
<accession>A0A507FL09</accession>
<dbReference type="GO" id="GO:0043130">
    <property type="term" value="F:ubiquitin binding"/>
    <property type="evidence" value="ECO:0007669"/>
    <property type="project" value="InterPro"/>
</dbReference>
<dbReference type="PROSITE" id="PS50179">
    <property type="entry name" value="VHS"/>
    <property type="match status" value="1"/>
</dbReference>
<gene>
    <name evidence="2" type="ORF">CcCBS67573_g01798</name>
</gene>
<evidence type="ECO:0000313" key="3">
    <source>
        <dbReference type="Proteomes" id="UP000320333"/>
    </source>
</evidence>
<feature type="domain" description="VHS" evidence="1">
    <location>
        <begin position="22"/>
        <end position="161"/>
    </location>
</feature>
<reference evidence="2 3" key="1">
    <citation type="journal article" date="2019" name="Sci. Rep.">
        <title>Comparative genomics of chytrid fungi reveal insights into the obligate biotrophic and pathogenic lifestyle of Synchytrium endobioticum.</title>
        <authorList>
            <person name="van de Vossenberg B.T.L.H."/>
            <person name="Warris S."/>
            <person name="Nguyen H.D.T."/>
            <person name="van Gent-Pelzer M.P.E."/>
            <person name="Joly D.L."/>
            <person name="van de Geest H.C."/>
            <person name="Bonants P.J.M."/>
            <person name="Smith D.S."/>
            <person name="Levesque C.A."/>
            <person name="van der Lee T.A.J."/>
        </authorList>
    </citation>
    <scope>NUCLEOTIDE SEQUENCE [LARGE SCALE GENOMIC DNA]</scope>
    <source>
        <strain evidence="2 3">CBS 675.73</strain>
    </source>
</reference>
<evidence type="ECO:0000259" key="1">
    <source>
        <dbReference type="PROSITE" id="PS50179"/>
    </source>
</evidence>
<protein>
    <recommendedName>
        <fullName evidence="1">VHS domain-containing protein</fullName>
    </recommendedName>
</protein>
<comment type="caution">
    <text evidence="2">The sequence shown here is derived from an EMBL/GenBank/DDBJ whole genome shotgun (WGS) entry which is preliminary data.</text>
</comment>
<sequence length="196" mass="21558">MLADHQGKQQLKATDIEPGTIAAAVSFAIDSGTGIADIVSMIRSYYDSAEPAAGCTEAIQAISDGLSSSDFARTRSTLAVLDTLYKNCGSPFAVALTQDLDAFKNFIESPNTNAENRRQLLGMIAEWVVLDMDKSVHKHLDLTPKLRHFFEALVRAGYEFPLEHTEQLPPGTLERLRAENNAAWRGLFGVRFKSVR</sequence>
<keyword evidence="3" id="KW-1185">Reference proteome</keyword>
<dbReference type="AlphaFoldDB" id="A0A507FL09"/>
<evidence type="ECO:0000313" key="2">
    <source>
        <dbReference type="EMBL" id="TPX76953.1"/>
    </source>
</evidence>
<dbReference type="SUPFAM" id="SSF48464">
    <property type="entry name" value="ENTH/VHS domain"/>
    <property type="match status" value="1"/>
</dbReference>
<dbReference type="InterPro" id="IPR002014">
    <property type="entry name" value="VHS_dom"/>
</dbReference>
<dbReference type="Gene3D" id="1.25.40.90">
    <property type="match status" value="1"/>
</dbReference>
<name>A0A507FL09_9FUNG</name>
<dbReference type="GO" id="GO:0035091">
    <property type="term" value="F:phosphatidylinositol binding"/>
    <property type="evidence" value="ECO:0007669"/>
    <property type="project" value="InterPro"/>
</dbReference>
<dbReference type="GO" id="GO:0007034">
    <property type="term" value="P:vacuolar transport"/>
    <property type="evidence" value="ECO:0007669"/>
    <property type="project" value="UniProtKB-ARBA"/>
</dbReference>
<dbReference type="GO" id="GO:0016192">
    <property type="term" value="P:vesicle-mediated transport"/>
    <property type="evidence" value="ECO:0007669"/>
    <property type="project" value="UniProtKB-ARBA"/>
</dbReference>
<dbReference type="EMBL" id="QEAP01000032">
    <property type="protein sequence ID" value="TPX76953.1"/>
    <property type="molecule type" value="Genomic_DNA"/>
</dbReference>
<proteinExistence type="predicted"/>
<dbReference type="Proteomes" id="UP000320333">
    <property type="component" value="Unassembled WGS sequence"/>
</dbReference>